<dbReference type="OMA" id="SQEYRIM"/>
<dbReference type="InParanoid" id="A0A7R8UYZ5"/>
<dbReference type="Pfam" id="PF06905">
    <property type="entry name" value="FAIM1"/>
    <property type="match status" value="1"/>
</dbReference>
<protein>
    <recommendedName>
        <fullName evidence="3">Fas apoptotic inhibitory molecule 1</fullName>
    </recommendedName>
</protein>
<keyword evidence="2" id="KW-1185">Reference proteome</keyword>
<proteinExistence type="predicted"/>
<dbReference type="PANTHER" id="PTHR13088:SF3">
    <property type="entry name" value="FAS APOPTOTIC INHIBITORY MOLECULE 1"/>
    <property type="match status" value="1"/>
</dbReference>
<evidence type="ECO:0008006" key="3">
    <source>
        <dbReference type="Google" id="ProtNLM"/>
    </source>
</evidence>
<sequence length="211" mass="24275">MSWLSPNLGVDNILAGPVPDPSEDTEAKRYERREVVAEWRVPMHGKVHRIEFEHGTTSGKRVIWVDGQEVTRREWMFKLVGEDFFTLEGLRCIIRVDPAPGFKYYYQLFVDGHPFEQFTEHQARVLKTWLVRADDDGKEYRIVLERESLNIFLNGNLREEVGEFVDGGTDTEFSEDGITFILSARASGNKKDTMIYTLTANGEEVSEHTAE</sequence>
<dbReference type="InterPro" id="IPR038513">
    <property type="entry name" value="FAIM1_dom_sf"/>
</dbReference>
<name>A0A7R8UYZ5_HERIL</name>
<reference evidence="1 2" key="1">
    <citation type="submission" date="2020-11" db="EMBL/GenBank/DDBJ databases">
        <authorList>
            <person name="Wallbank WR R."/>
            <person name="Pardo Diaz C."/>
            <person name="Kozak K."/>
            <person name="Martin S."/>
            <person name="Jiggins C."/>
            <person name="Moest M."/>
            <person name="Warren A I."/>
            <person name="Generalovic N T."/>
            <person name="Byers J.R.P. K."/>
            <person name="Montejo-Kovacevich G."/>
            <person name="Yen C E."/>
        </authorList>
    </citation>
    <scope>NUCLEOTIDE SEQUENCE [LARGE SCALE GENOMIC DNA]</scope>
</reference>
<dbReference type="InterPro" id="IPR010695">
    <property type="entry name" value="FAIM1"/>
</dbReference>
<evidence type="ECO:0000313" key="2">
    <source>
        <dbReference type="Proteomes" id="UP000594454"/>
    </source>
</evidence>
<organism evidence="1 2">
    <name type="scientific">Hermetia illucens</name>
    <name type="common">Black soldier fly</name>
    <dbReference type="NCBI Taxonomy" id="343691"/>
    <lineage>
        <taxon>Eukaryota</taxon>
        <taxon>Metazoa</taxon>
        <taxon>Ecdysozoa</taxon>
        <taxon>Arthropoda</taxon>
        <taxon>Hexapoda</taxon>
        <taxon>Insecta</taxon>
        <taxon>Pterygota</taxon>
        <taxon>Neoptera</taxon>
        <taxon>Endopterygota</taxon>
        <taxon>Diptera</taxon>
        <taxon>Brachycera</taxon>
        <taxon>Stratiomyomorpha</taxon>
        <taxon>Stratiomyidae</taxon>
        <taxon>Hermetiinae</taxon>
        <taxon>Hermetia</taxon>
    </lineage>
</organism>
<dbReference type="Gene3D" id="2.40.128.180">
    <property type="match status" value="2"/>
</dbReference>
<dbReference type="FunFam" id="2.40.128.180:FF:000001">
    <property type="entry name" value="Fas apoptotic inhibitory molecule 1"/>
    <property type="match status" value="1"/>
</dbReference>
<dbReference type="EMBL" id="LR899012">
    <property type="protein sequence ID" value="CAD7089196.1"/>
    <property type="molecule type" value="Genomic_DNA"/>
</dbReference>
<dbReference type="AlphaFoldDB" id="A0A7R8UYZ5"/>
<accession>A0A7R8UYZ5</accession>
<dbReference type="PANTHER" id="PTHR13088">
    <property type="entry name" value="FAS APOPTOTIC INHIBITORY MOLECULE FAIM"/>
    <property type="match status" value="1"/>
</dbReference>
<evidence type="ECO:0000313" key="1">
    <source>
        <dbReference type="EMBL" id="CAD7089196.1"/>
    </source>
</evidence>
<dbReference type="FunCoup" id="A0A7R8UYZ5">
    <property type="interactions" value="241"/>
</dbReference>
<dbReference type="GO" id="GO:1902042">
    <property type="term" value="P:negative regulation of extrinsic apoptotic signaling pathway via death domain receptors"/>
    <property type="evidence" value="ECO:0007669"/>
    <property type="project" value="TreeGrafter"/>
</dbReference>
<gene>
    <name evidence="1" type="ORF">HERILL_LOCUS11767</name>
</gene>
<dbReference type="OrthoDB" id="6262731at2759"/>
<dbReference type="Proteomes" id="UP000594454">
    <property type="component" value="Chromosome 4"/>
</dbReference>